<keyword evidence="3" id="KW-1185">Reference proteome</keyword>
<name>A0AAV8YZY6_9CUCU</name>
<reference evidence="2" key="1">
    <citation type="journal article" date="2023" name="Insect Mol. Biol.">
        <title>Genome sequencing provides insights into the evolution of gene families encoding plant cell wall-degrading enzymes in longhorned beetles.</title>
        <authorList>
            <person name="Shin N.R."/>
            <person name="Okamura Y."/>
            <person name="Kirsch R."/>
            <person name="Pauchet Y."/>
        </authorList>
    </citation>
    <scope>NUCLEOTIDE SEQUENCE</scope>
    <source>
        <strain evidence="2">AMC_N1</strain>
    </source>
</reference>
<sequence>MTWSAVSNFLQEVAEGGPPDLFVVEDPPSRVQKSINNDDKGDIVVPKSIAKTETPKEEDEDDDVFYDTEDDPEDETSDDLNDSAA</sequence>
<proteinExistence type="predicted"/>
<dbReference type="AlphaFoldDB" id="A0AAV8YZY6"/>
<organism evidence="2 3">
    <name type="scientific">Aromia moschata</name>
    <dbReference type="NCBI Taxonomy" id="1265417"/>
    <lineage>
        <taxon>Eukaryota</taxon>
        <taxon>Metazoa</taxon>
        <taxon>Ecdysozoa</taxon>
        <taxon>Arthropoda</taxon>
        <taxon>Hexapoda</taxon>
        <taxon>Insecta</taxon>
        <taxon>Pterygota</taxon>
        <taxon>Neoptera</taxon>
        <taxon>Endopterygota</taxon>
        <taxon>Coleoptera</taxon>
        <taxon>Polyphaga</taxon>
        <taxon>Cucujiformia</taxon>
        <taxon>Chrysomeloidea</taxon>
        <taxon>Cerambycidae</taxon>
        <taxon>Cerambycinae</taxon>
        <taxon>Callichromatini</taxon>
        <taxon>Aromia</taxon>
    </lineage>
</organism>
<evidence type="ECO:0000313" key="2">
    <source>
        <dbReference type="EMBL" id="KAJ8957269.1"/>
    </source>
</evidence>
<evidence type="ECO:0000313" key="3">
    <source>
        <dbReference type="Proteomes" id="UP001162162"/>
    </source>
</evidence>
<evidence type="ECO:0000256" key="1">
    <source>
        <dbReference type="SAM" id="MobiDB-lite"/>
    </source>
</evidence>
<dbReference type="Proteomes" id="UP001162162">
    <property type="component" value="Unassembled WGS sequence"/>
</dbReference>
<feature type="region of interest" description="Disordered" evidence="1">
    <location>
        <begin position="12"/>
        <end position="85"/>
    </location>
</feature>
<gene>
    <name evidence="2" type="ORF">NQ318_007833</name>
</gene>
<feature type="compositionally biased region" description="Acidic residues" evidence="1">
    <location>
        <begin position="56"/>
        <end position="85"/>
    </location>
</feature>
<protein>
    <submittedName>
        <fullName evidence="2">Uncharacterized protein</fullName>
    </submittedName>
</protein>
<dbReference type="EMBL" id="JAPWTK010000024">
    <property type="protein sequence ID" value="KAJ8957269.1"/>
    <property type="molecule type" value="Genomic_DNA"/>
</dbReference>
<comment type="caution">
    <text evidence="2">The sequence shown here is derived from an EMBL/GenBank/DDBJ whole genome shotgun (WGS) entry which is preliminary data.</text>
</comment>
<accession>A0AAV8YZY6</accession>